<dbReference type="Proteomes" id="UP001057237">
    <property type="component" value="Segment"/>
</dbReference>
<evidence type="ECO:0000313" key="2">
    <source>
        <dbReference type="Proteomes" id="UP001057237"/>
    </source>
</evidence>
<dbReference type="EMBL" id="ON529868">
    <property type="protein sequence ID" value="USN16814.1"/>
    <property type="molecule type" value="Genomic_DNA"/>
</dbReference>
<proteinExistence type="predicted"/>
<name>A0A9E7MUK8_9CAUD</name>
<evidence type="ECO:0008006" key="3">
    <source>
        <dbReference type="Google" id="ProtNLM"/>
    </source>
</evidence>
<reference evidence="1" key="1">
    <citation type="submission" date="2022-05" db="EMBL/GenBank/DDBJ databases">
        <authorList>
            <person name="Friedrich I."/>
            <person name="Poehlein A."/>
            <person name="Schneider D."/>
            <person name="Hertel R."/>
            <person name="Daniel R."/>
        </authorList>
    </citation>
    <scope>NUCLEOTIDE SEQUENCE</scope>
</reference>
<gene>
    <name evidence="1" type="ORF">BABAYKA_00110</name>
</gene>
<organism evidence="1 2">
    <name type="scientific">Brevundimonas phage vB_BpoS-Babayka</name>
    <dbReference type="NCBI Taxonomy" id="2948596"/>
    <lineage>
        <taxon>Viruses</taxon>
        <taxon>Duplodnaviria</taxon>
        <taxon>Heunggongvirae</taxon>
        <taxon>Uroviricota</taxon>
        <taxon>Caudoviricetes</taxon>
        <taxon>Autographivirales</taxon>
        <taxon>Autonotataviridae</taxon>
        <taxon>Conareevirus</taxon>
        <taxon>Conareevirus babayka</taxon>
    </lineage>
</organism>
<sequence>MRNAIVLAALCGLLAACGPDNNPPSSGGGSGYIPPVDQPIQQDELTMLAAVPPTAEECGHRECGEIGYGFGYNFNKGSFGLGFGTGGVNFF</sequence>
<evidence type="ECO:0000313" key="1">
    <source>
        <dbReference type="EMBL" id="USN16814.1"/>
    </source>
</evidence>
<accession>A0A9E7MUK8</accession>
<keyword evidence="2" id="KW-1185">Reference proteome</keyword>
<protein>
    <recommendedName>
        <fullName evidence="3">Lipoprotein</fullName>
    </recommendedName>
</protein>
<dbReference type="PROSITE" id="PS51257">
    <property type="entry name" value="PROKAR_LIPOPROTEIN"/>
    <property type="match status" value="1"/>
</dbReference>